<protein>
    <submittedName>
        <fullName evidence="2">Putative ovule protein</fullName>
    </submittedName>
</protein>
<sequence>MIPNLNFLCTNIFKEVFYTNNSIFDEDNTCPVPRHKWYSIFLGGITLHLSSSFMTALNLMMSIVSLPILLWFFHTELLENYNY</sequence>
<keyword evidence="1" id="KW-1133">Transmembrane helix</keyword>
<evidence type="ECO:0000313" key="2">
    <source>
        <dbReference type="EMBL" id="JAP09398.1"/>
    </source>
</evidence>
<reference evidence="2" key="1">
    <citation type="submission" date="2015-12" db="EMBL/GenBank/DDBJ databases">
        <title>Gene expression during late stages of embryo sac development: a critical building block for successful pollen-pistil interactions.</title>
        <authorList>
            <person name="Liu Y."/>
            <person name="Joly V."/>
            <person name="Sabar M."/>
            <person name="Matton D.P."/>
        </authorList>
    </citation>
    <scope>NUCLEOTIDE SEQUENCE</scope>
</reference>
<evidence type="ECO:0000256" key="1">
    <source>
        <dbReference type="SAM" id="Phobius"/>
    </source>
</evidence>
<dbReference type="AlphaFoldDB" id="A0A0V0GQ91"/>
<keyword evidence="1" id="KW-0812">Transmembrane</keyword>
<feature type="transmembrane region" description="Helical" evidence="1">
    <location>
        <begin position="53"/>
        <end position="73"/>
    </location>
</feature>
<organism evidence="2">
    <name type="scientific">Solanum chacoense</name>
    <name type="common">Chaco potato</name>
    <dbReference type="NCBI Taxonomy" id="4108"/>
    <lineage>
        <taxon>Eukaryota</taxon>
        <taxon>Viridiplantae</taxon>
        <taxon>Streptophyta</taxon>
        <taxon>Embryophyta</taxon>
        <taxon>Tracheophyta</taxon>
        <taxon>Spermatophyta</taxon>
        <taxon>Magnoliopsida</taxon>
        <taxon>eudicotyledons</taxon>
        <taxon>Gunneridae</taxon>
        <taxon>Pentapetalae</taxon>
        <taxon>asterids</taxon>
        <taxon>lamiids</taxon>
        <taxon>Solanales</taxon>
        <taxon>Solanaceae</taxon>
        <taxon>Solanoideae</taxon>
        <taxon>Solaneae</taxon>
        <taxon>Solanum</taxon>
    </lineage>
</organism>
<name>A0A0V0GQ91_SOLCH</name>
<dbReference type="EMBL" id="GEDG01035086">
    <property type="protein sequence ID" value="JAP09398.1"/>
    <property type="molecule type" value="Transcribed_RNA"/>
</dbReference>
<accession>A0A0V0GQ91</accession>
<proteinExistence type="predicted"/>
<keyword evidence="1" id="KW-0472">Membrane</keyword>